<reference evidence="3" key="1">
    <citation type="journal article" date="2018" name="Front. Microbiol.">
        <title>Genome-Based Analysis Reveals the Taxonomy and Diversity of the Family Idiomarinaceae.</title>
        <authorList>
            <person name="Liu Y."/>
            <person name="Lai Q."/>
            <person name="Shao Z."/>
        </authorList>
    </citation>
    <scope>NUCLEOTIDE SEQUENCE [LARGE SCALE GENOMIC DNA]</scope>
    <source>
        <strain evidence="3">F23</strain>
    </source>
</reference>
<dbReference type="OrthoDB" id="9812289at2"/>
<comment type="caution">
    <text evidence="2">The sequence shown here is derived from an EMBL/GenBank/DDBJ whole genome shotgun (WGS) entry which is preliminary data.</text>
</comment>
<dbReference type="Pfam" id="PF00583">
    <property type="entry name" value="Acetyltransf_1"/>
    <property type="match status" value="1"/>
</dbReference>
<protein>
    <submittedName>
        <fullName evidence="2">GNAT family N-acetyltransferase</fullName>
    </submittedName>
</protein>
<dbReference type="GO" id="GO:0016747">
    <property type="term" value="F:acyltransferase activity, transferring groups other than amino-acyl groups"/>
    <property type="evidence" value="ECO:0007669"/>
    <property type="project" value="InterPro"/>
</dbReference>
<dbReference type="Proteomes" id="UP000287330">
    <property type="component" value="Unassembled WGS sequence"/>
</dbReference>
<accession>A0A432XIR1</accession>
<dbReference type="InterPro" id="IPR000182">
    <property type="entry name" value="GNAT_dom"/>
</dbReference>
<feature type="domain" description="N-acetyltransferase" evidence="1">
    <location>
        <begin position="3"/>
        <end position="143"/>
    </location>
</feature>
<name>A0A432XIR1_9GAMM</name>
<dbReference type="RefSeq" id="WP_110576482.1">
    <property type="nucleotide sequence ID" value="NZ_PIPV01000023.1"/>
</dbReference>
<evidence type="ECO:0000313" key="2">
    <source>
        <dbReference type="EMBL" id="RUO48623.1"/>
    </source>
</evidence>
<gene>
    <name evidence="2" type="ORF">CWE25_13230</name>
</gene>
<dbReference type="SUPFAM" id="SSF55729">
    <property type="entry name" value="Acyl-CoA N-acyltransferases (Nat)"/>
    <property type="match status" value="1"/>
</dbReference>
<dbReference type="AlphaFoldDB" id="A0A432XIR1"/>
<keyword evidence="3" id="KW-1185">Reference proteome</keyword>
<evidence type="ECO:0000313" key="3">
    <source>
        <dbReference type="Proteomes" id="UP000287330"/>
    </source>
</evidence>
<organism evidence="2 3">
    <name type="scientific">Idiomarina fontislapidosi</name>
    <dbReference type="NCBI Taxonomy" id="263723"/>
    <lineage>
        <taxon>Bacteria</taxon>
        <taxon>Pseudomonadati</taxon>
        <taxon>Pseudomonadota</taxon>
        <taxon>Gammaproteobacteria</taxon>
        <taxon>Alteromonadales</taxon>
        <taxon>Idiomarinaceae</taxon>
        <taxon>Idiomarina</taxon>
    </lineage>
</organism>
<proteinExistence type="predicted"/>
<evidence type="ECO:0000259" key="1">
    <source>
        <dbReference type="PROSITE" id="PS51186"/>
    </source>
</evidence>
<dbReference type="PROSITE" id="PS51186">
    <property type="entry name" value="GNAT"/>
    <property type="match status" value="1"/>
</dbReference>
<dbReference type="Gene3D" id="3.40.630.30">
    <property type="match status" value="1"/>
</dbReference>
<keyword evidence="2" id="KW-0808">Transferase</keyword>
<sequence>MNITYTQGTVADIIEIDAAVPEFDNKNSKEKIEQRLAGKETLILVALEGAKKVGYKLGYALSDTEFYSWLGAVHPSYRGHGIAKQLLKQQEAWVKSKGFKSIRVKSMKKFPAMLQLLISQGYVICGYDDKGSPEASKIHFIKG</sequence>
<dbReference type="InterPro" id="IPR016181">
    <property type="entry name" value="Acyl_CoA_acyltransferase"/>
</dbReference>
<dbReference type="EMBL" id="PIPV01000023">
    <property type="protein sequence ID" value="RUO48623.1"/>
    <property type="molecule type" value="Genomic_DNA"/>
</dbReference>
<dbReference type="CDD" id="cd04301">
    <property type="entry name" value="NAT_SF"/>
    <property type="match status" value="1"/>
</dbReference>